<gene>
    <name evidence="2" type="ORF">NA56DRAFT_277317</name>
</gene>
<protein>
    <submittedName>
        <fullName evidence="2">Uncharacterized protein</fullName>
    </submittedName>
</protein>
<evidence type="ECO:0000313" key="3">
    <source>
        <dbReference type="Proteomes" id="UP000235672"/>
    </source>
</evidence>
<accession>A0A2J6PTK8</accession>
<name>A0A2J6PTK8_9HELO</name>
<dbReference type="AlphaFoldDB" id="A0A2J6PTK8"/>
<sequence>MPCLNPTDTGLHLPVFGKRWHWLFGGLSCLLKGCENCSGISAAIVNKYLPKGRPLGPSTQFTSPSEVAASSGRSRPLPPWTVGNSSQAIPLTTKENLEVFASCTACITGGLSASRPTPALLLTHCFYLPLPKALILITTGFGCFLCPHKTIISGISKSL</sequence>
<keyword evidence="3" id="KW-1185">Reference proteome</keyword>
<dbReference type="EMBL" id="KZ613500">
    <property type="protein sequence ID" value="PMD17347.1"/>
    <property type="molecule type" value="Genomic_DNA"/>
</dbReference>
<organism evidence="2 3">
    <name type="scientific">Hyaloscypha hepaticicola</name>
    <dbReference type="NCBI Taxonomy" id="2082293"/>
    <lineage>
        <taxon>Eukaryota</taxon>
        <taxon>Fungi</taxon>
        <taxon>Dikarya</taxon>
        <taxon>Ascomycota</taxon>
        <taxon>Pezizomycotina</taxon>
        <taxon>Leotiomycetes</taxon>
        <taxon>Helotiales</taxon>
        <taxon>Hyaloscyphaceae</taxon>
        <taxon>Hyaloscypha</taxon>
    </lineage>
</organism>
<evidence type="ECO:0000313" key="2">
    <source>
        <dbReference type="EMBL" id="PMD17347.1"/>
    </source>
</evidence>
<proteinExistence type="predicted"/>
<reference evidence="2 3" key="1">
    <citation type="submission" date="2016-05" db="EMBL/GenBank/DDBJ databases">
        <title>A degradative enzymes factory behind the ericoid mycorrhizal symbiosis.</title>
        <authorList>
            <consortium name="DOE Joint Genome Institute"/>
            <person name="Martino E."/>
            <person name="Morin E."/>
            <person name="Grelet G."/>
            <person name="Kuo A."/>
            <person name="Kohler A."/>
            <person name="Daghino S."/>
            <person name="Barry K."/>
            <person name="Choi C."/>
            <person name="Cichocki N."/>
            <person name="Clum A."/>
            <person name="Copeland A."/>
            <person name="Hainaut M."/>
            <person name="Haridas S."/>
            <person name="Labutti K."/>
            <person name="Lindquist E."/>
            <person name="Lipzen A."/>
            <person name="Khouja H.-R."/>
            <person name="Murat C."/>
            <person name="Ohm R."/>
            <person name="Olson A."/>
            <person name="Spatafora J."/>
            <person name="Veneault-Fourrey C."/>
            <person name="Henrissat B."/>
            <person name="Grigoriev I."/>
            <person name="Martin F."/>
            <person name="Perotto S."/>
        </authorList>
    </citation>
    <scope>NUCLEOTIDE SEQUENCE [LARGE SCALE GENOMIC DNA]</scope>
    <source>
        <strain evidence="2 3">UAMH 7357</strain>
    </source>
</reference>
<feature type="region of interest" description="Disordered" evidence="1">
    <location>
        <begin position="60"/>
        <end position="83"/>
    </location>
</feature>
<evidence type="ECO:0000256" key="1">
    <source>
        <dbReference type="SAM" id="MobiDB-lite"/>
    </source>
</evidence>
<dbReference type="Proteomes" id="UP000235672">
    <property type="component" value="Unassembled WGS sequence"/>
</dbReference>